<evidence type="ECO:0000313" key="3">
    <source>
        <dbReference type="EMBL" id="EFJ06217.1"/>
    </source>
</evidence>
<reference evidence="3 4" key="1">
    <citation type="journal article" date="2011" name="Science">
        <title>The Selaginella genome identifies genetic changes associated with the evolution of vascular plants.</title>
        <authorList>
            <person name="Banks J.A."/>
            <person name="Nishiyama T."/>
            <person name="Hasebe M."/>
            <person name="Bowman J.L."/>
            <person name="Gribskov M."/>
            <person name="dePamphilis C."/>
            <person name="Albert V.A."/>
            <person name="Aono N."/>
            <person name="Aoyama T."/>
            <person name="Ambrose B.A."/>
            <person name="Ashton N.W."/>
            <person name="Axtell M.J."/>
            <person name="Barker E."/>
            <person name="Barker M.S."/>
            <person name="Bennetzen J.L."/>
            <person name="Bonawitz N.D."/>
            <person name="Chapple C."/>
            <person name="Cheng C."/>
            <person name="Correa L.G."/>
            <person name="Dacre M."/>
            <person name="DeBarry J."/>
            <person name="Dreyer I."/>
            <person name="Elias M."/>
            <person name="Engstrom E.M."/>
            <person name="Estelle M."/>
            <person name="Feng L."/>
            <person name="Finet C."/>
            <person name="Floyd S.K."/>
            <person name="Frommer W.B."/>
            <person name="Fujita T."/>
            <person name="Gramzow L."/>
            <person name="Gutensohn M."/>
            <person name="Harholt J."/>
            <person name="Hattori M."/>
            <person name="Heyl A."/>
            <person name="Hirai T."/>
            <person name="Hiwatashi Y."/>
            <person name="Ishikawa M."/>
            <person name="Iwata M."/>
            <person name="Karol K.G."/>
            <person name="Koehler B."/>
            <person name="Kolukisaoglu U."/>
            <person name="Kubo M."/>
            <person name="Kurata T."/>
            <person name="Lalonde S."/>
            <person name="Li K."/>
            <person name="Li Y."/>
            <person name="Litt A."/>
            <person name="Lyons E."/>
            <person name="Manning G."/>
            <person name="Maruyama T."/>
            <person name="Michael T.P."/>
            <person name="Mikami K."/>
            <person name="Miyazaki S."/>
            <person name="Morinaga S."/>
            <person name="Murata T."/>
            <person name="Mueller-Roeber B."/>
            <person name="Nelson D.R."/>
            <person name="Obara M."/>
            <person name="Oguri Y."/>
            <person name="Olmstead R.G."/>
            <person name="Onodera N."/>
            <person name="Petersen B.L."/>
            <person name="Pils B."/>
            <person name="Prigge M."/>
            <person name="Rensing S.A."/>
            <person name="Riano-Pachon D.M."/>
            <person name="Roberts A.W."/>
            <person name="Sato Y."/>
            <person name="Scheller H.V."/>
            <person name="Schulz B."/>
            <person name="Schulz C."/>
            <person name="Shakirov E.V."/>
            <person name="Shibagaki N."/>
            <person name="Shinohara N."/>
            <person name="Shippen D.E."/>
            <person name="Soerensen I."/>
            <person name="Sotooka R."/>
            <person name="Sugimoto N."/>
            <person name="Sugita M."/>
            <person name="Sumikawa N."/>
            <person name="Tanurdzic M."/>
            <person name="Theissen G."/>
            <person name="Ulvskov P."/>
            <person name="Wakazuki S."/>
            <person name="Weng J.K."/>
            <person name="Willats W.W."/>
            <person name="Wipf D."/>
            <person name="Wolf P.G."/>
            <person name="Yang L."/>
            <person name="Zimmer A.D."/>
            <person name="Zhu Q."/>
            <person name="Mitros T."/>
            <person name="Hellsten U."/>
            <person name="Loque D."/>
            <person name="Otillar R."/>
            <person name="Salamov A."/>
            <person name="Schmutz J."/>
            <person name="Shapiro H."/>
            <person name="Lindquist E."/>
            <person name="Lucas S."/>
            <person name="Rokhsar D."/>
            <person name="Grigoriev I.V."/>
        </authorList>
    </citation>
    <scope>NUCLEOTIDE SEQUENCE [LARGE SCALE GENOMIC DNA]</scope>
</reference>
<dbReference type="EMBL" id="GL377733">
    <property type="protein sequence ID" value="EFJ05206.1"/>
    <property type="molecule type" value="Genomic_DNA"/>
</dbReference>
<dbReference type="InParanoid" id="D8TAV3"/>
<dbReference type="Gene3D" id="3.40.30.10">
    <property type="entry name" value="Glutaredoxin"/>
    <property type="match status" value="1"/>
</dbReference>
<gene>
    <name evidence="2" type="ORF">SELMODRAFT_163159</name>
    <name evidence="3" type="ORF">SELMODRAFT_272288</name>
</gene>
<proteinExistence type="predicted"/>
<name>D8TAV3_SELML</name>
<dbReference type="Gramene" id="EFJ06217">
    <property type="protein sequence ID" value="EFJ06217"/>
    <property type="gene ID" value="SELMODRAFT_272288"/>
</dbReference>
<dbReference type="STRING" id="88036.D8TAV3"/>
<dbReference type="SUPFAM" id="SSF52833">
    <property type="entry name" value="Thioredoxin-like"/>
    <property type="match status" value="1"/>
</dbReference>
<dbReference type="PANTHER" id="PTHR13887:SF41">
    <property type="entry name" value="THIOREDOXIN SUPERFAMILY PROTEIN"/>
    <property type="match status" value="1"/>
</dbReference>
<sequence>MPRRKLVEIDVTSDTVCPWCYIGKKNLERAIEASADEYDFEVRWRPYLLNPSAPVEGVDKLAYYKSKFGEGRFSSIVGRLSKVFEDVGLEINFGGLTGNTLDSHRLIELAGRQGYDKQNALVEELFLNYLTQEKYIGDRQVLVDAADKVGVTGASEFLADPNAGLKEVLEQLKKYGTGVNGVPHFLVNGKYQLSGAQPPSSFIEVFKKS</sequence>
<dbReference type="OMA" id="QKYAISG"/>
<dbReference type="CDD" id="cd03024">
    <property type="entry name" value="DsbA_FrnE"/>
    <property type="match status" value="1"/>
</dbReference>
<evidence type="ECO:0000313" key="4">
    <source>
        <dbReference type="Proteomes" id="UP000001514"/>
    </source>
</evidence>
<dbReference type="Pfam" id="PF01323">
    <property type="entry name" value="DSBA"/>
    <property type="match status" value="1"/>
</dbReference>
<dbReference type="InterPro" id="IPR001853">
    <property type="entry name" value="DSBA-like_thioredoxin_dom"/>
</dbReference>
<accession>D8TAV3</accession>
<evidence type="ECO:0000259" key="1">
    <source>
        <dbReference type="Pfam" id="PF01323"/>
    </source>
</evidence>
<dbReference type="FunCoup" id="D8TAV3">
    <property type="interactions" value="17"/>
</dbReference>
<dbReference type="Proteomes" id="UP000001514">
    <property type="component" value="Unassembled WGS sequence"/>
</dbReference>
<organism evidence="4">
    <name type="scientific">Selaginella moellendorffii</name>
    <name type="common">Spikemoss</name>
    <dbReference type="NCBI Taxonomy" id="88036"/>
    <lineage>
        <taxon>Eukaryota</taxon>
        <taxon>Viridiplantae</taxon>
        <taxon>Streptophyta</taxon>
        <taxon>Embryophyta</taxon>
        <taxon>Tracheophyta</taxon>
        <taxon>Lycopodiopsida</taxon>
        <taxon>Selaginellales</taxon>
        <taxon>Selaginellaceae</taxon>
        <taxon>Selaginella</taxon>
    </lineage>
</organism>
<evidence type="ECO:0000313" key="2">
    <source>
        <dbReference type="EMBL" id="EFJ05206.1"/>
    </source>
</evidence>
<dbReference type="GO" id="GO:0016491">
    <property type="term" value="F:oxidoreductase activity"/>
    <property type="evidence" value="ECO:0007669"/>
    <property type="project" value="InterPro"/>
</dbReference>
<dbReference type="Gramene" id="EFJ05206">
    <property type="protein sequence ID" value="EFJ05206"/>
    <property type="gene ID" value="SELMODRAFT_163159"/>
</dbReference>
<protein>
    <recommendedName>
        <fullName evidence="1">DSBA-like thioredoxin domain-containing protein</fullName>
    </recommendedName>
</protein>
<keyword evidence="4" id="KW-1185">Reference proteome</keyword>
<feature type="domain" description="DSBA-like thioredoxin" evidence="1">
    <location>
        <begin position="9"/>
        <end position="202"/>
    </location>
</feature>
<dbReference type="HOGENOM" id="CLU_069253_0_3_1"/>
<dbReference type="eggNOG" id="ENOG502QTH7">
    <property type="taxonomic scope" value="Eukaryota"/>
</dbReference>
<dbReference type="EMBL" id="GL377705">
    <property type="protein sequence ID" value="EFJ06217.1"/>
    <property type="molecule type" value="Genomic_DNA"/>
</dbReference>
<dbReference type="KEGG" id="smo:SELMODRAFT_163159"/>
<dbReference type="AlphaFoldDB" id="D8TAV3"/>
<dbReference type="KEGG" id="smo:SELMODRAFT_272288"/>
<dbReference type="InterPro" id="IPR036249">
    <property type="entry name" value="Thioredoxin-like_sf"/>
</dbReference>
<dbReference type="PANTHER" id="PTHR13887">
    <property type="entry name" value="GLUTATHIONE S-TRANSFERASE KAPPA"/>
    <property type="match status" value="1"/>
</dbReference>
<dbReference type="OrthoDB" id="1930760at2759"/>